<sequence>MKAAVLSAPGVMSIREIADPVVGPRDVVVRVTGVGLCGTDFHIYEGHANYHTDRLGRPIPFDVSPQVLGHEVAGVVEVVGSEVRDLSAGDAVVLDQGRNCLSAGSAALCEYCATGDSHQCETYAEHGITGWQGGLAEVLVMPAVNAVRRGHALPAEHAALTEPLACVLHAYAAVGRCRDIARYRLQDADPSARVQTVVIAGAGPAGLLFLQHLRQVVGLDGRIIVSEPNATRQALARHYGADAVIDPAATDVVDAVLTLTDGRRAEYLIDASGSAQVFRQMPGLIRKQATVLLYAHGQSGVDLGVLNTLMFREPQLISPIGASGGFDSDGRPSVYRQSLELLESGRIDVSRIVTHRYPALEDIPHAFGSDDRAGADYVKGVYAPA</sequence>
<reference evidence="7 8" key="1">
    <citation type="journal article" date="2016" name="Genome Announc.">
        <title>First Complete Genome Sequence of a Subdivision 6 Acidobacterium Strain.</title>
        <authorList>
            <person name="Huang S."/>
            <person name="Vieira S."/>
            <person name="Bunk B."/>
            <person name="Riedel T."/>
            <person name="Sproer C."/>
            <person name="Overmann J."/>
        </authorList>
    </citation>
    <scope>NUCLEOTIDE SEQUENCE [LARGE SCALE GENOMIC DNA]</scope>
    <source>
        <strain evidence="8">DSM 100886 HEG_-6_39</strain>
    </source>
</reference>
<reference evidence="8" key="2">
    <citation type="submission" date="2016-04" db="EMBL/GenBank/DDBJ databases">
        <title>First Complete Genome Sequence of a Subdivision 6 Acidobacterium.</title>
        <authorList>
            <person name="Huang S."/>
            <person name="Vieira S."/>
            <person name="Bunk B."/>
            <person name="Riedel T."/>
            <person name="Sproeer C."/>
            <person name="Overmann J."/>
        </authorList>
    </citation>
    <scope>NUCLEOTIDE SEQUENCE [LARGE SCALE GENOMIC DNA]</scope>
    <source>
        <strain evidence="8">DSM 100886 HEG_-6_39</strain>
    </source>
</reference>
<dbReference type="STRING" id="1855912.LuPra_04641"/>
<dbReference type="Gene3D" id="3.90.180.10">
    <property type="entry name" value="Medium-chain alcohol dehydrogenases, catalytic domain"/>
    <property type="match status" value="1"/>
</dbReference>
<dbReference type="InterPro" id="IPR002328">
    <property type="entry name" value="ADH_Zn_CS"/>
</dbReference>
<dbReference type="GO" id="GO:0008270">
    <property type="term" value="F:zinc ion binding"/>
    <property type="evidence" value="ECO:0007669"/>
    <property type="project" value="InterPro"/>
</dbReference>
<dbReference type="AlphaFoldDB" id="A0A143PSM6"/>
<dbReference type="PANTHER" id="PTHR43401:SF2">
    <property type="entry name" value="L-THREONINE 3-DEHYDROGENASE"/>
    <property type="match status" value="1"/>
</dbReference>
<evidence type="ECO:0000259" key="5">
    <source>
        <dbReference type="Pfam" id="PF00107"/>
    </source>
</evidence>
<accession>A0A143PSM6</accession>
<dbReference type="SUPFAM" id="SSF51735">
    <property type="entry name" value="NAD(P)-binding Rossmann-fold domains"/>
    <property type="match status" value="1"/>
</dbReference>
<dbReference type="RefSeq" id="WP_110172942.1">
    <property type="nucleotide sequence ID" value="NZ_CP015136.1"/>
</dbReference>
<evidence type="ECO:0000256" key="2">
    <source>
        <dbReference type="ARBA" id="ARBA00022833"/>
    </source>
</evidence>
<organism evidence="7 8">
    <name type="scientific">Luteitalea pratensis</name>
    <dbReference type="NCBI Taxonomy" id="1855912"/>
    <lineage>
        <taxon>Bacteria</taxon>
        <taxon>Pseudomonadati</taxon>
        <taxon>Acidobacteriota</taxon>
        <taxon>Vicinamibacteria</taxon>
        <taxon>Vicinamibacterales</taxon>
        <taxon>Vicinamibacteraceae</taxon>
        <taxon>Luteitalea</taxon>
    </lineage>
</organism>
<gene>
    <name evidence="7" type="primary">tdh_2</name>
    <name evidence="7" type="ORF">LuPra_04641</name>
</gene>
<dbReference type="InterPro" id="IPR050129">
    <property type="entry name" value="Zn_alcohol_dh"/>
</dbReference>
<evidence type="ECO:0000313" key="7">
    <source>
        <dbReference type="EMBL" id="AMY11391.1"/>
    </source>
</evidence>
<evidence type="ECO:0000256" key="1">
    <source>
        <dbReference type="ARBA" id="ARBA00022723"/>
    </source>
</evidence>
<evidence type="ECO:0000259" key="6">
    <source>
        <dbReference type="Pfam" id="PF08240"/>
    </source>
</evidence>
<evidence type="ECO:0000256" key="3">
    <source>
        <dbReference type="ARBA" id="ARBA00023002"/>
    </source>
</evidence>
<proteinExistence type="inferred from homology"/>
<feature type="domain" description="Alcohol dehydrogenase-like C-terminal" evidence="5">
    <location>
        <begin position="206"/>
        <end position="332"/>
    </location>
</feature>
<dbReference type="Gene3D" id="3.40.50.720">
    <property type="entry name" value="NAD(P)-binding Rossmann-like Domain"/>
    <property type="match status" value="1"/>
</dbReference>
<dbReference type="InterPro" id="IPR011032">
    <property type="entry name" value="GroES-like_sf"/>
</dbReference>
<name>A0A143PSM6_LUTPR</name>
<dbReference type="Pfam" id="PF00107">
    <property type="entry name" value="ADH_zinc_N"/>
    <property type="match status" value="1"/>
</dbReference>
<comment type="cofactor">
    <cofactor evidence="4">
        <name>Zn(2+)</name>
        <dbReference type="ChEBI" id="CHEBI:29105"/>
    </cofactor>
</comment>
<dbReference type="EC" id="1.1.1.103" evidence="7"/>
<dbReference type="KEGG" id="abac:LuPra_04641"/>
<dbReference type="GO" id="GO:0008743">
    <property type="term" value="F:L-threonine 3-dehydrogenase activity"/>
    <property type="evidence" value="ECO:0007669"/>
    <property type="project" value="UniProtKB-EC"/>
</dbReference>
<keyword evidence="2 4" id="KW-0862">Zinc</keyword>
<dbReference type="Pfam" id="PF08240">
    <property type="entry name" value="ADH_N"/>
    <property type="match status" value="1"/>
</dbReference>
<keyword evidence="3 7" id="KW-0560">Oxidoreductase</keyword>
<feature type="domain" description="Alcohol dehydrogenase-like N-terminal" evidence="6">
    <location>
        <begin position="23"/>
        <end position="147"/>
    </location>
</feature>
<dbReference type="SUPFAM" id="SSF50129">
    <property type="entry name" value="GroES-like"/>
    <property type="match status" value="1"/>
</dbReference>
<dbReference type="EMBL" id="CP015136">
    <property type="protein sequence ID" value="AMY11391.1"/>
    <property type="molecule type" value="Genomic_DNA"/>
</dbReference>
<dbReference type="InterPro" id="IPR013149">
    <property type="entry name" value="ADH-like_C"/>
</dbReference>
<evidence type="ECO:0000256" key="4">
    <source>
        <dbReference type="RuleBase" id="RU361277"/>
    </source>
</evidence>
<keyword evidence="1 4" id="KW-0479">Metal-binding</keyword>
<keyword evidence="8" id="KW-1185">Reference proteome</keyword>
<dbReference type="InterPro" id="IPR013154">
    <property type="entry name" value="ADH-like_N"/>
</dbReference>
<dbReference type="InterPro" id="IPR036291">
    <property type="entry name" value="NAD(P)-bd_dom_sf"/>
</dbReference>
<dbReference type="Proteomes" id="UP000076079">
    <property type="component" value="Chromosome"/>
</dbReference>
<dbReference type="PROSITE" id="PS00059">
    <property type="entry name" value="ADH_ZINC"/>
    <property type="match status" value="1"/>
</dbReference>
<evidence type="ECO:0000313" key="8">
    <source>
        <dbReference type="Proteomes" id="UP000076079"/>
    </source>
</evidence>
<protein>
    <submittedName>
        <fullName evidence="7">L-threonine 3-dehydrogenase</fullName>
        <ecNumber evidence="7">1.1.1.103</ecNumber>
    </submittedName>
</protein>
<comment type="similarity">
    <text evidence="4">Belongs to the zinc-containing alcohol dehydrogenase family.</text>
</comment>
<dbReference type="PANTHER" id="PTHR43401">
    <property type="entry name" value="L-THREONINE 3-DEHYDROGENASE"/>
    <property type="match status" value="1"/>
</dbReference>
<dbReference type="OrthoDB" id="9769198at2"/>